<dbReference type="CDD" id="cd01517">
    <property type="entry name" value="PAP_phosphatase"/>
    <property type="match status" value="1"/>
</dbReference>
<dbReference type="GO" id="GO:0008934">
    <property type="term" value="F:inositol monophosphate 1-phosphatase activity"/>
    <property type="evidence" value="ECO:0007669"/>
    <property type="project" value="TreeGrafter"/>
</dbReference>
<keyword evidence="2" id="KW-0460">Magnesium</keyword>
<evidence type="ECO:0000256" key="3">
    <source>
        <dbReference type="SAM" id="MobiDB-lite"/>
    </source>
</evidence>
<comment type="similarity">
    <text evidence="1">Belongs to the inositol monophosphatase superfamily.</text>
</comment>
<keyword evidence="5" id="KW-1185">Reference proteome</keyword>
<organism evidence="4 5">
    <name type="scientific">Rhodopila globiformis</name>
    <name type="common">Rhodopseudomonas globiformis</name>
    <dbReference type="NCBI Taxonomy" id="1071"/>
    <lineage>
        <taxon>Bacteria</taxon>
        <taxon>Pseudomonadati</taxon>
        <taxon>Pseudomonadota</taxon>
        <taxon>Alphaproteobacteria</taxon>
        <taxon>Acetobacterales</taxon>
        <taxon>Acetobacteraceae</taxon>
        <taxon>Rhodopila</taxon>
    </lineage>
</organism>
<feature type="binding site" evidence="2">
    <location>
        <position position="99"/>
    </location>
    <ligand>
        <name>Mg(2+)</name>
        <dbReference type="ChEBI" id="CHEBI:18420"/>
        <label>1</label>
        <note>catalytic</note>
    </ligand>
</feature>
<sequence length="302" mass="32581">MRTISRKGNEPPRRPDTSISNHERSQRLTFSHPEIDRLAGILAEAAQAEIMPRFKTLADGDVRHKTSVFDPVTEADEAAERSIAAGLRAHFPGALVVGEEATAADPSLLDRLADAPLAFVVDPIDGTRNFVAGLPLFGTMAAAIVRGAVVAGVIHDPVCRDSAWALKGQGAWLSREGRPPLRLHVAAPAPLARMEAIAGTHYLPEPLRTTVLTNLPKLGSATWLRCAAHEYRMAAAGFCHVLFFNRLMPWDHAAGWLLHQEAGGYSARFDGSPYAPRHTSGGLICAPDRASWQAVRDGLMGE</sequence>
<evidence type="ECO:0000313" key="5">
    <source>
        <dbReference type="Proteomes" id="UP000239724"/>
    </source>
</evidence>
<feature type="binding site" evidence="2">
    <location>
        <position position="251"/>
    </location>
    <ligand>
        <name>Mg(2+)</name>
        <dbReference type="ChEBI" id="CHEBI:18420"/>
        <label>1</label>
        <note>catalytic</note>
    </ligand>
</feature>
<evidence type="ECO:0000256" key="1">
    <source>
        <dbReference type="ARBA" id="ARBA00009759"/>
    </source>
</evidence>
<dbReference type="Proteomes" id="UP000239724">
    <property type="component" value="Unassembled WGS sequence"/>
</dbReference>
<evidence type="ECO:0000256" key="2">
    <source>
        <dbReference type="PIRSR" id="PIRSR600760-2"/>
    </source>
</evidence>
<dbReference type="GO" id="GO:0007165">
    <property type="term" value="P:signal transduction"/>
    <property type="evidence" value="ECO:0007669"/>
    <property type="project" value="TreeGrafter"/>
</dbReference>
<keyword evidence="2" id="KW-0479">Metal-binding</keyword>
<reference evidence="4 5" key="1">
    <citation type="journal article" date="2018" name="Arch. Microbiol.">
        <title>New insights into the metabolic potential of the phototrophic purple bacterium Rhodopila globiformis DSM 161(T) from its draft genome sequence and evidence for a vanadium-dependent nitrogenase.</title>
        <authorList>
            <person name="Imhoff J.F."/>
            <person name="Rahn T."/>
            <person name="Kunzel S."/>
            <person name="Neulinger S.C."/>
        </authorList>
    </citation>
    <scope>NUCLEOTIDE SEQUENCE [LARGE SCALE GENOMIC DNA]</scope>
    <source>
        <strain evidence="4 5">DSM 161</strain>
    </source>
</reference>
<dbReference type="OrthoDB" id="9785695at2"/>
<comment type="caution">
    <text evidence="4">The sequence shown here is derived from an EMBL/GenBank/DDBJ whole genome shotgun (WGS) entry which is preliminary data.</text>
</comment>
<dbReference type="SUPFAM" id="SSF56655">
    <property type="entry name" value="Carbohydrate phosphatase"/>
    <property type="match status" value="1"/>
</dbReference>
<dbReference type="PANTHER" id="PTHR20854">
    <property type="entry name" value="INOSITOL MONOPHOSPHATASE"/>
    <property type="match status" value="1"/>
</dbReference>
<dbReference type="Pfam" id="PF00459">
    <property type="entry name" value="Inositol_P"/>
    <property type="match status" value="1"/>
</dbReference>
<accession>A0A2S6N367</accession>
<dbReference type="PANTHER" id="PTHR20854:SF4">
    <property type="entry name" value="INOSITOL-1-MONOPHOSPHATASE-RELATED"/>
    <property type="match status" value="1"/>
</dbReference>
<name>A0A2S6N367_RHOGL</name>
<feature type="binding site" evidence="2">
    <location>
        <position position="124"/>
    </location>
    <ligand>
        <name>Mg(2+)</name>
        <dbReference type="ChEBI" id="CHEBI:18420"/>
        <label>1</label>
        <note>catalytic</note>
    </ligand>
</feature>
<dbReference type="Gene3D" id="3.30.540.10">
    <property type="entry name" value="Fructose-1,6-Bisphosphatase, subunit A, domain 1"/>
    <property type="match status" value="1"/>
</dbReference>
<evidence type="ECO:0000313" key="4">
    <source>
        <dbReference type="EMBL" id="PPQ29065.1"/>
    </source>
</evidence>
<dbReference type="Gene3D" id="3.40.190.80">
    <property type="match status" value="1"/>
</dbReference>
<feature type="region of interest" description="Disordered" evidence="3">
    <location>
        <begin position="1"/>
        <end position="30"/>
    </location>
</feature>
<gene>
    <name evidence="4" type="ORF">CCS01_22795</name>
</gene>
<proteinExistence type="inferred from homology"/>
<comment type="cofactor">
    <cofactor evidence="2">
        <name>Mg(2+)</name>
        <dbReference type="ChEBI" id="CHEBI:18420"/>
    </cofactor>
</comment>
<feature type="compositionally biased region" description="Basic and acidic residues" evidence="3">
    <location>
        <begin position="7"/>
        <end position="26"/>
    </location>
</feature>
<dbReference type="GO" id="GO:0006020">
    <property type="term" value="P:inositol metabolic process"/>
    <property type="evidence" value="ECO:0007669"/>
    <property type="project" value="TreeGrafter"/>
</dbReference>
<feature type="binding site" evidence="2">
    <location>
        <position position="122"/>
    </location>
    <ligand>
        <name>Mg(2+)</name>
        <dbReference type="ChEBI" id="CHEBI:18420"/>
        <label>1</label>
        <note>catalytic</note>
    </ligand>
</feature>
<dbReference type="EMBL" id="NHRY01000234">
    <property type="protein sequence ID" value="PPQ29065.1"/>
    <property type="molecule type" value="Genomic_DNA"/>
</dbReference>
<feature type="binding site" evidence="2">
    <location>
        <position position="125"/>
    </location>
    <ligand>
        <name>Mg(2+)</name>
        <dbReference type="ChEBI" id="CHEBI:18420"/>
        <label>1</label>
        <note>catalytic</note>
    </ligand>
</feature>
<protein>
    <submittedName>
        <fullName evidence="4">Inositol monophosphatase</fullName>
    </submittedName>
</protein>
<dbReference type="AlphaFoldDB" id="A0A2S6N367"/>
<dbReference type="InterPro" id="IPR000760">
    <property type="entry name" value="Inositol_monophosphatase-like"/>
</dbReference>
<dbReference type="GO" id="GO:0046872">
    <property type="term" value="F:metal ion binding"/>
    <property type="evidence" value="ECO:0007669"/>
    <property type="project" value="UniProtKB-KW"/>
</dbReference>
<dbReference type="PRINTS" id="PR00377">
    <property type="entry name" value="IMPHPHTASES"/>
</dbReference>